<organism evidence="2">
    <name type="scientific">mine drainage metagenome</name>
    <dbReference type="NCBI Taxonomy" id="410659"/>
    <lineage>
        <taxon>unclassified sequences</taxon>
        <taxon>metagenomes</taxon>
        <taxon>ecological metagenomes</taxon>
    </lineage>
</organism>
<evidence type="ECO:0000313" key="2">
    <source>
        <dbReference type="EMBL" id="EQD46200.1"/>
    </source>
</evidence>
<feature type="domain" description="Glycosyltransferase 2-like" evidence="1">
    <location>
        <begin position="10"/>
        <end position="54"/>
    </location>
</feature>
<dbReference type="PANTHER" id="PTHR43685">
    <property type="entry name" value="GLYCOSYLTRANSFERASE"/>
    <property type="match status" value="1"/>
</dbReference>
<accession>T1AVU2</accession>
<dbReference type="InterPro" id="IPR050834">
    <property type="entry name" value="Glycosyltransf_2"/>
</dbReference>
<name>T1AVU2_9ZZZZ</name>
<dbReference type="GO" id="GO:0016740">
    <property type="term" value="F:transferase activity"/>
    <property type="evidence" value="ECO:0007669"/>
    <property type="project" value="UniProtKB-KW"/>
</dbReference>
<dbReference type="EMBL" id="AUZZ01006478">
    <property type="protein sequence ID" value="EQD46200.1"/>
    <property type="molecule type" value="Genomic_DNA"/>
</dbReference>
<feature type="non-terminal residue" evidence="2">
    <location>
        <position position="54"/>
    </location>
</feature>
<sequence>MSSTDRPRFSVVIPAYNEANYIGATLASLARQDFPGAVEVIVVDNNCTDDTAEI</sequence>
<keyword evidence="2" id="KW-0808">Transferase</keyword>
<reference evidence="2" key="1">
    <citation type="submission" date="2013-08" db="EMBL/GenBank/DDBJ databases">
        <authorList>
            <person name="Mendez C."/>
            <person name="Richter M."/>
            <person name="Ferrer M."/>
            <person name="Sanchez J."/>
        </authorList>
    </citation>
    <scope>NUCLEOTIDE SEQUENCE</scope>
</reference>
<dbReference type="InterPro" id="IPR029044">
    <property type="entry name" value="Nucleotide-diphossugar_trans"/>
</dbReference>
<gene>
    <name evidence="2" type="ORF">B2A_08977</name>
</gene>
<dbReference type="Gene3D" id="3.90.550.10">
    <property type="entry name" value="Spore Coat Polysaccharide Biosynthesis Protein SpsA, Chain A"/>
    <property type="match status" value="1"/>
</dbReference>
<dbReference type="InterPro" id="IPR001173">
    <property type="entry name" value="Glyco_trans_2-like"/>
</dbReference>
<protein>
    <submittedName>
        <fullName evidence="2">Glycosyl transferase, family 2 domain protein</fullName>
        <ecNumber evidence="2">2.-.-.-</ecNumber>
    </submittedName>
</protein>
<dbReference type="AlphaFoldDB" id="T1AVU2"/>
<comment type="caution">
    <text evidence="2">The sequence shown here is derived from an EMBL/GenBank/DDBJ whole genome shotgun (WGS) entry which is preliminary data.</text>
</comment>
<dbReference type="PANTHER" id="PTHR43685:SF2">
    <property type="entry name" value="GLYCOSYLTRANSFERASE 2-LIKE DOMAIN-CONTAINING PROTEIN"/>
    <property type="match status" value="1"/>
</dbReference>
<dbReference type="EC" id="2.-.-.-" evidence="2"/>
<dbReference type="Pfam" id="PF00535">
    <property type="entry name" value="Glycos_transf_2"/>
    <property type="match status" value="1"/>
</dbReference>
<reference evidence="2" key="2">
    <citation type="journal article" date="2014" name="ISME J.">
        <title>Microbial stratification in low pH oxic and suboxic macroscopic growths along an acid mine drainage.</title>
        <authorList>
            <person name="Mendez-Garcia C."/>
            <person name="Mesa V."/>
            <person name="Sprenger R.R."/>
            <person name="Richter M."/>
            <person name="Diez M.S."/>
            <person name="Solano J."/>
            <person name="Bargiela R."/>
            <person name="Golyshina O.V."/>
            <person name="Manteca A."/>
            <person name="Ramos J.L."/>
            <person name="Gallego J.R."/>
            <person name="Llorente I."/>
            <person name="Martins Dos Santos V.A."/>
            <person name="Jensen O.N."/>
            <person name="Pelaez A.I."/>
            <person name="Sanchez J."/>
            <person name="Ferrer M."/>
        </authorList>
    </citation>
    <scope>NUCLEOTIDE SEQUENCE</scope>
</reference>
<dbReference type="SUPFAM" id="SSF53448">
    <property type="entry name" value="Nucleotide-diphospho-sugar transferases"/>
    <property type="match status" value="1"/>
</dbReference>
<proteinExistence type="predicted"/>
<evidence type="ECO:0000259" key="1">
    <source>
        <dbReference type="Pfam" id="PF00535"/>
    </source>
</evidence>